<dbReference type="GO" id="GO:0004053">
    <property type="term" value="F:arginase activity"/>
    <property type="evidence" value="ECO:0007669"/>
    <property type="project" value="TreeGrafter"/>
</dbReference>
<dbReference type="GO" id="GO:0030145">
    <property type="term" value="F:manganese ion binding"/>
    <property type="evidence" value="ECO:0007669"/>
    <property type="project" value="TreeGrafter"/>
</dbReference>
<proteinExistence type="inferred from homology"/>
<dbReference type="InterPro" id="IPR006035">
    <property type="entry name" value="Ureohydrolase"/>
</dbReference>
<keyword evidence="6" id="KW-1185">Reference proteome</keyword>
<dbReference type="PANTHER" id="PTHR43782:SF3">
    <property type="entry name" value="ARGINASE"/>
    <property type="match status" value="1"/>
</dbReference>
<sequence length="305" mass="34172">MNNNINIVEFPSNLGLKEAEPGVEPGVRNLPDWLRENGFYDLLNPQQVYTLTPPSYTMKMDEDTGVRNSEAIIGYAKEQAKLLGKVFEESPFPVIIGGDCSIIMGSAMALKKKGNYALFYLDGHTDFMLPELSRTGGLAGMDLAVVTGHGHDKLTNINRLKPYFKEENVWSVGNREYSVDYVAPILESNIHYYDLDDLQDKGTEQCTNEFLSMVHEKELDGFFIHVDADVLDDIIMPAVDSRANDGLTYAELNHILEKLLVNEKAVGLEITILDPDLDPSAEYTREFIANLGKCILDARKYPDNI</sequence>
<evidence type="ECO:0000313" key="5">
    <source>
        <dbReference type="EMBL" id="SFW67444.1"/>
    </source>
</evidence>
<evidence type="ECO:0000313" key="6">
    <source>
        <dbReference type="Proteomes" id="UP000182248"/>
    </source>
</evidence>
<dbReference type="RefSeq" id="WP_072318385.1">
    <property type="nucleotide sequence ID" value="NZ_FPJE01000019.1"/>
</dbReference>
<protein>
    <submittedName>
        <fullName evidence="5">Arginase</fullName>
    </submittedName>
</protein>
<name>A0A1K1R6B3_9FLAO</name>
<reference evidence="5 6" key="1">
    <citation type="submission" date="2016-11" db="EMBL/GenBank/DDBJ databases">
        <authorList>
            <person name="Jaros S."/>
            <person name="Januszkiewicz K."/>
            <person name="Wedrychowicz H."/>
        </authorList>
    </citation>
    <scope>NUCLEOTIDE SEQUENCE [LARGE SCALE GENOMIC DNA]</scope>
    <source>
        <strain evidence="5 6">CGMCC 1.12145</strain>
    </source>
</reference>
<keyword evidence="1" id="KW-0479">Metal-binding</keyword>
<dbReference type="PROSITE" id="PS51409">
    <property type="entry name" value="ARGINASE_2"/>
    <property type="match status" value="1"/>
</dbReference>
<organism evidence="5 6">
    <name type="scientific">Sinomicrobium oceani</name>
    <dbReference type="NCBI Taxonomy" id="1150368"/>
    <lineage>
        <taxon>Bacteria</taxon>
        <taxon>Pseudomonadati</taxon>
        <taxon>Bacteroidota</taxon>
        <taxon>Flavobacteriia</taxon>
        <taxon>Flavobacteriales</taxon>
        <taxon>Flavobacteriaceae</taxon>
        <taxon>Sinomicrobium</taxon>
    </lineage>
</organism>
<accession>A0A1K1R6B3</accession>
<dbReference type="GO" id="GO:0005737">
    <property type="term" value="C:cytoplasm"/>
    <property type="evidence" value="ECO:0007669"/>
    <property type="project" value="TreeGrafter"/>
</dbReference>
<comment type="similarity">
    <text evidence="4">Belongs to the arginase family.</text>
</comment>
<evidence type="ECO:0000256" key="4">
    <source>
        <dbReference type="PROSITE-ProRule" id="PRU00742"/>
    </source>
</evidence>
<dbReference type="PANTHER" id="PTHR43782">
    <property type="entry name" value="ARGINASE"/>
    <property type="match status" value="1"/>
</dbReference>
<dbReference type="Gene3D" id="3.40.800.10">
    <property type="entry name" value="Ureohydrolase domain"/>
    <property type="match status" value="1"/>
</dbReference>
<evidence type="ECO:0000256" key="1">
    <source>
        <dbReference type="ARBA" id="ARBA00022723"/>
    </source>
</evidence>
<keyword evidence="3" id="KW-0464">Manganese</keyword>
<dbReference type="STRING" id="1150368.SAMN02927921_03200"/>
<dbReference type="SUPFAM" id="SSF52768">
    <property type="entry name" value="Arginase/deacetylase"/>
    <property type="match status" value="1"/>
</dbReference>
<gene>
    <name evidence="5" type="ORF">SAMN02927921_03200</name>
</gene>
<evidence type="ECO:0000256" key="2">
    <source>
        <dbReference type="ARBA" id="ARBA00022801"/>
    </source>
</evidence>
<dbReference type="EMBL" id="FPJE01000019">
    <property type="protein sequence ID" value="SFW67444.1"/>
    <property type="molecule type" value="Genomic_DNA"/>
</dbReference>
<keyword evidence="2" id="KW-0378">Hydrolase</keyword>
<dbReference type="AlphaFoldDB" id="A0A1K1R6B3"/>
<dbReference type="CDD" id="cd09999">
    <property type="entry name" value="Arginase-like_1"/>
    <property type="match status" value="1"/>
</dbReference>
<dbReference type="Pfam" id="PF00491">
    <property type="entry name" value="Arginase"/>
    <property type="match status" value="1"/>
</dbReference>
<dbReference type="InterPro" id="IPR023696">
    <property type="entry name" value="Ureohydrolase_dom_sf"/>
</dbReference>
<dbReference type="Proteomes" id="UP000182248">
    <property type="component" value="Unassembled WGS sequence"/>
</dbReference>
<evidence type="ECO:0000256" key="3">
    <source>
        <dbReference type="ARBA" id="ARBA00023211"/>
    </source>
</evidence>
<dbReference type="OrthoDB" id="9789727at2"/>